<evidence type="ECO:0000313" key="1">
    <source>
        <dbReference type="EMBL" id="EDN98158.1"/>
    </source>
</evidence>
<dbReference type="RefSeq" id="XP_001585923.1">
    <property type="nucleotide sequence ID" value="XM_001585873.1"/>
</dbReference>
<organism evidence="1 2">
    <name type="scientific">Sclerotinia sclerotiorum (strain ATCC 18683 / 1980 / Ss-1)</name>
    <name type="common">White mold</name>
    <name type="synonym">Whetzelinia sclerotiorum</name>
    <dbReference type="NCBI Taxonomy" id="665079"/>
    <lineage>
        <taxon>Eukaryota</taxon>
        <taxon>Fungi</taxon>
        <taxon>Dikarya</taxon>
        <taxon>Ascomycota</taxon>
        <taxon>Pezizomycotina</taxon>
        <taxon>Leotiomycetes</taxon>
        <taxon>Helotiales</taxon>
        <taxon>Sclerotiniaceae</taxon>
        <taxon>Sclerotinia</taxon>
    </lineage>
</organism>
<reference evidence="2" key="1">
    <citation type="journal article" date="2011" name="PLoS Genet.">
        <title>Genomic analysis of the necrotrophic fungal pathogens Sclerotinia sclerotiorum and Botrytis cinerea.</title>
        <authorList>
            <person name="Amselem J."/>
            <person name="Cuomo C.A."/>
            <person name="van Kan J.A."/>
            <person name="Viaud M."/>
            <person name="Benito E.P."/>
            <person name="Couloux A."/>
            <person name="Coutinho P.M."/>
            <person name="de Vries R.P."/>
            <person name="Dyer P.S."/>
            <person name="Fillinger S."/>
            <person name="Fournier E."/>
            <person name="Gout L."/>
            <person name="Hahn M."/>
            <person name="Kohn L."/>
            <person name="Lapalu N."/>
            <person name="Plummer K.M."/>
            <person name="Pradier J.M."/>
            <person name="Quevillon E."/>
            <person name="Sharon A."/>
            <person name="Simon A."/>
            <person name="ten Have A."/>
            <person name="Tudzynski B."/>
            <person name="Tudzynski P."/>
            <person name="Wincker P."/>
            <person name="Andrew M."/>
            <person name="Anthouard V."/>
            <person name="Beever R.E."/>
            <person name="Beffa R."/>
            <person name="Benoit I."/>
            <person name="Bouzid O."/>
            <person name="Brault B."/>
            <person name="Chen Z."/>
            <person name="Choquer M."/>
            <person name="Collemare J."/>
            <person name="Cotton P."/>
            <person name="Danchin E.G."/>
            <person name="Da Silva C."/>
            <person name="Gautier A."/>
            <person name="Giraud C."/>
            <person name="Giraud T."/>
            <person name="Gonzalez C."/>
            <person name="Grossetete S."/>
            <person name="Guldener U."/>
            <person name="Henrissat B."/>
            <person name="Howlett B.J."/>
            <person name="Kodira C."/>
            <person name="Kretschmer M."/>
            <person name="Lappartient A."/>
            <person name="Leroch M."/>
            <person name="Levis C."/>
            <person name="Mauceli E."/>
            <person name="Neuveglise C."/>
            <person name="Oeser B."/>
            <person name="Pearson M."/>
            <person name="Poulain J."/>
            <person name="Poussereau N."/>
            <person name="Quesneville H."/>
            <person name="Rascle C."/>
            <person name="Schumacher J."/>
            <person name="Segurens B."/>
            <person name="Sexton A."/>
            <person name="Silva E."/>
            <person name="Sirven C."/>
            <person name="Soanes D.M."/>
            <person name="Talbot N.J."/>
            <person name="Templeton M."/>
            <person name="Yandava C."/>
            <person name="Yarden O."/>
            <person name="Zeng Q."/>
            <person name="Rollins J.A."/>
            <person name="Lebrun M.H."/>
            <person name="Dickman M."/>
        </authorList>
    </citation>
    <scope>NUCLEOTIDE SEQUENCE [LARGE SCALE GENOMIC DNA]</scope>
    <source>
        <strain evidence="2">ATCC 18683 / 1980 / Ss-1</strain>
    </source>
</reference>
<keyword evidence="2" id="KW-1185">Reference proteome</keyword>
<dbReference type="GeneID" id="5481999"/>
<evidence type="ECO:0000313" key="2">
    <source>
        <dbReference type="Proteomes" id="UP000001312"/>
    </source>
</evidence>
<accession>A7F5Y7</accession>
<gene>
    <name evidence="1" type="ORF">SS1G_13015</name>
</gene>
<name>A7F5Y7_SCLS1</name>
<protein>
    <submittedName>
        <fullName evidence="1">Uncharacterized protein</fullName>
    </submittedName>
</protein>
<dbReference type="Proteomes" id="UP000001312">
    <property type="component" value="Unassembled WGS sequence"/>
</dbReference>
<dbReference type="EMBL" id="CH476643">
    <property type="protein sequence ID" value="EDN98158.1"/>
    <property type="molecule type" value="Genomic_DNA"/>
</dbReference>
<dbReference type="AlphaFoldDB" id="A7F5Y7"/>
<proteinExistence type="predicted"/>
<dbReference type="KEGG" id="ssl:SS1G_13015"/>
<sequence length="114" mass="13432">MQDFIPTEYKVSQIKYYAAISNINRVPKFAGISEEFEFTNSVDRYYQIEISLCIQQATRAASKYKTLHYPPYFRTYRRLSINIRIDDEVEKRAMRLGLGARPGYHNVVVDRKAQ</sequence>
<dbReference type="InParanoid" id="A7F5Y7"/>
<dbReference type="HOGENOM" id="CLU_2122565_0_0_1"/>